<accession>A0A9W6IAB6</accession>
<protein>
    <submittedName>
        <fullName evidence="2">NmrA family transcriptional regulator</fullName>
    </submittedName>
</protein>
<reference evidence="2" key="1">
    <citation type="journal article" date="2014" name="Int. J. Syst. Evol. Microbiol.">
        <title>Complete genome sequence of Corynebacterium casei LMG S-19264T (=DSM 44701T), isolated from a smear-ripened cheese.</title>
        <authorList>
            <consortium name="US DOE Joint Genome Institute (JGI-PGF)"/>
            <person name="Walter F."/>
            <person name="Albersmeier A."/>
            <person name="Kalinowski J."/>
            <person name="Ruckert C."/>
        </authorList>
    </citation>
    <scope>NUCLEOTIDE SEQUENCE</scope>
    <source>
        <strain evidence="2">VKM Ac-2007</strain>
    </source>
</reference>
<name>A0A9W6IAB6_9ACTN</name>
<evidence type="ECO:0000259" key="1">
    <source>
        <dbReference type="Pfam" id="PF13460"/>
    </source>
</evidence>
<dbReference type="Gene3D" id="3.90.25.10">
    <property type="entry name" value="UDP-galactose 4-epimerase, domain 1"/>
    <property type="match status" value="1"/>
</dbReference>
<dbReference type="InterPro" id="IPR036291">
    <property type="entry name" value="NAD(P)-bd_dom_sf"/>
</dbReference>
<proteinExistence type="predicted"/>
<dbReference type="Pfam" id="PF13460">
    <property type="entry name" value="NAD_binding_10"/>
    <property type="match status" value="1"/>
</dbReference>
<reference evidence="2" key="2">
    <citation type="submission" date="2023-01" db="EMBL/GenBank/DDBJ databases">
        <authorList>
            <person name="Sun Q."/>
            <person name="Evtushenko L."/>
        </authorList>
    </citation>
    <scope>NUCLEOTIDE SEQUENCE</scope>
    <source>
        <strain evidence="2">VKM Ac-2007</strain>
    </source>
</reference>
<dbReference type="InterPro" id="IPR051604">
    <property type="entry name" value="Ergot_Alk_Oxidoreductase"/>
</dbReference>
<dbReference type="AlphaFoldDB" id="A0A9W6IAB6"/>
<gene>
    <name evidence="2" type="ORF">GCM10017600_84280</name>
</gene>
<dbReference type="RefSeq" id="WP_271223238.1">
    <property type="nucleotide sequence ID" value="NZ_BAAAVD010000036.1"/>
</dbReference>
<keyword evidence="3" id="KW-1185">Reference proteome</keyword>
<comment type="caution">
    <text evidence="2">The sequence shown here is derived from an EMBL/GenBank/DDBJ whole genome shotgun (WGS) entry which is preliminary data.</text>
</comment>
<dbReference type="EMBL" id="BSEV01000040">
    <property type="protein sequence ID" value="GLK15015.1"/>
    <property type="molecule type" value="Genomic_DNA"/>
</dbReference>
<dbReference type="InterPro" id="IPR016040">
    <property type="entry name" value="NAD(P)-bd_dom"/>
</dbReference>
<dbReference type="Proteomes" id="UP001143474">
    <property type="component" value="Unassembled WGS sequence"/>
</dbReference>
<evidence type="ECO:0000313" key="2">
    <source>
        <dbReference type="EMBL" id="GLK15015.1"/>
    </source>
</evidence>
<sequence length="298" mass="31536">MEIAVTAPSGNVGRLLVGHLVRAGVRPRLLSRHPDQARASWGDLVDAREVDLRDISAVTEATRGVDALYLVVPPGQTDDPVAAYATVGEIVAASVADNRVPHTVLQSSVGAELREGAGEIDGLARVEETLDRIAAADTGLAVTHLRCGYFFSNLLFELDAIRSGAVAVLRPTGEPFPWVAPADIAVVAASLLLRPGWSGRRVRAVHGPRDLSWDDALAVVGDVLGRTVAAHRVDDDTMRATLADAGMPQARIEAVMGMSTGLREGFVPEQPRTAETTTDTTLGAWAWAELRPALHATG</sequence>
<feature type="domain" description="NAD(P)-binding" evidence="1">
    <location>
        <begin position="9"/>
        <end position="148"/>
    </location>
</feature>
<dbReference type="PANTHER" id="PTHR43162:SF1">
    <property type="entry name" value="PRESTALK A DIFFERENTIATION PROTEIN A"/>
    <property type="match status" value="1"/>
</dbReference>
<dbReference type="SUPFAM" id="SSF51735">
    <property type="entry name" value="NAD(P)-binding Rossmann-fold domains"/>
    <property type="match status" value="1"/>
</dbReference>
<dbReference type="PANTHER" id="PTHR43162">
    <property type="match status" value="1"/>
</dbReference>
<dbReference type="Gene3D" id="3.40.50.720">
    <property type="entry name" value="NAD(P)-binding Rossmann-like Domain"/>
    <property type="match status" value="1"/>
</dbReference>
<evidence type="ECO:0000313" key="3">
    <source>
        <dbReference type="Proteomes" id="UP001143474"/>
    </source>
</evidence>
<organism evidence="2 3">
    <name type="scientific">Streptosporangium carneum</name>
    <dbReference type="NCBI Taxonomy" id="47481"/>
    <lineage>
        <taxon>Bacteria</taxon>
        <taxon>Bacillati</taxon>
        <taxon>Actinomycetota</taxon>
        <taxon>Actinomycetes</taxon>
        <taxon>Streptosporangiales</taxon>
        <taxon>Streptosporangiaceae</taxon>
        <taxon>Streptosporangium</taxon>
    </lineage>
</organism>